<keyword evidence="3" id="KW-1185">Reference proteome</keyword>
<accession>A0A8J3Y2Q3</accession>
<dbReference type="AlphaFoldDB" id="A0A8J3Y2Q3"/>
<proteinExistence type="predicted"/>
<feature type="compositionally biased region" description="Polar residues" evidence="1">
    <location>
        <begin position="223"/>
        <end position="232"/>
    </location>
</feature>
<dbReference type="Proteomes" id="UP000605992">
    <property type="component" value="Unassembled WGS sequence"/>
</dbReference>
<organism evidence="2 3">
    <name type="scientific">Planotetraspora thailandica</name>
    <dbReference type="NCBI Taxonomy" id="487172"/>
    <lineage>
        <taxon>Bacteria</taxon>
        <taxon>Bacillati</taxon>
        <taxon>Actinomycetota</taxon>
        <taxon>Actinomycetes</taxon>
        <taxon>Streptosporangiales</taxon>
        <taxon>Streptosporangiaceae</taxon>
        <taxon>Planotetraspora</taxon>
    </lineage>
</organism>
<evidence type="ECO:0000313" key="3">
    <source>
        <dbReference type="Proteomes" id="UP000605992"/>
    </source>
</evidence>
<gene>
    <name evidence="2" type="ORF">Pth03_82270</name>
</gene>
<sequence>MVHLLDDLGGFSARAQAFLRRTARRETSARIGLPTDFMQVRDSSGRPILAPFELVIRREGFAEKFGGLRYDVRRSVILDKTRHDMMRRWDFDLAANAWSDRCGWYFDWIGEHVSSPVRFLIHTDGRMGVSDGGPFLEVASSVTHLIESHAVMDAVSQWDPWSSSLEPWAPSRFGIDLASRIDGLSLIREASGPFDEWWVSESVAIRNFRTWTSHRPRTRGTMVWTNGDQGRQASRAARAETR</sequence>
<evidence type="ECO:0000256" key="1">
    <source>
        <dbReference type="SAM" id="MobiDB-lite"/>
    </source>
</evidence>
<protein>
    <submittedName>
        <fullName evidence="2">Uncharacterized protein</fullName>
    </submittedName>
</protein>
<dbReference type="EMBL" id="BOOR01000102">
    <property type="protein sequence ID" value="GII59838.1"/>
    <property type="molecule type" value="Genomic_DNA"/>
</dbReference>
<comment type="caution">
    <text evidence="2">The sequence shown here is derived from an EMBL/GenBank/DDBJ whole genome shotgun (WGS) entry which is preliminary data.</text>
</comment>
<feature type="region of interest" description="Disordered" evidence="1">
    <location>
        <begin position="220"/>
        <end position="242"/>
    </location>
</feature>
<name>A0A8J3Y2Q3_9ACTN</name>
<reference evidence="2" key="1">
    <citation type="submission" date="2021-01" db="EMBL/GenBank/DDBJ databases">
        <title>Whole genome shotgun sequence of Planotetraspora thailandica NBRC 104271.</title>
        <authorList>
            <person name="Komaki H."/>
            <person name="Tamura T."/>
        </authorList>
    </citation>
    <scope>NUCLEOTIDE SEQUENCE</scope>
    <source>
        <strain evidence="2">NBRC 104271</strain>
    </source>
</reference>
<evidence type="ECO:0000313" key="2">
    <source>
        <dbReference type="EMBL" id="GII59838.1"/>
    </source>
</evidence>